<feature type="domain" description="VIT" evidence="3">
    <location>
        <begin position="67"/>
        <end position="196"/>
    </location>
</feature>
<dbReference type="PANTHER" id="PTHR45737">
    <property type="entry name" value="VON WILLEBRAND FACTOR A DOMAIN-CONTAINING PROTEIN 5A"/>
    <property type="match status" value="1"/>
</dbReference>
<evidence type="ECO:0000313" key="5">
    <source>
        <dbReference type="Proteomes" id="UP000593570"/>
    </source>
</evidence>
<proteinExistence type="predicted"/>
<dbReference type="Gene3D" id="3.40.50.410">
    <property type="entry name" value="von Willebrand factor, type A domain"/>
    <property type="match status" value="1"/>
</dbReference>
<evidence type="ECO:0000259" key="3">
    <source>
        <dbReference type="PROSITE" id="PS51468"/>
    </source>
</evidence>
<feature type="region of interest" description="Disordered" evidence="1">
    <location>
        <begin position="832"/>
        <end position="910"/>
    </location>
</feature>
<dbReference type="InterPro" id="IPR013694">
    <property type="entry name" value="VIT"/>
</dbReference>
<feature type="compositionally biased region" description="Polar residues" evidence="1">
    <location>
        <begin position="741"/>
        <end position="752"/>
    </location>
</feature>
<evidence type="ECO:0000259" key="2">
    <source>
        <dbReference type="PROSITE" id="PS50234"/>
    </source>
</evidence>
<feature type="region of interest" description="Disordered" evidence="1">
    <location>
        <begin position="712"/>
        <end position="796"/>
    </location>
</feature>
<gene>
    <name evidence="4" type="ORF">HZS61_011414</name>
</gene>
<dbReference type="PROSITE" id="PS51468">
    <property type="entry name" value="VIT"/>
    <property type="match status" value="1"/>
</dbReference>
<evidence type="ECO:0008006" key="6">
    <source>
        <dbReference type="Google" id="ProtNLM"/>
    </source>
</evidence>
<feature type="compositionally biased region" description="Basic and acidic residues" evidence="1">
    <location>
        <begin position="876"/>
        <end position="886"/>
    </location>
</feature>
<dbReference type="PROSITE" id="PS50234">
    <property type="entry name" value="VWFA"/>
    <property type="match status" value="1"/>
</dbReference>
<feature type="domain" description="VWFA" evidence="2">
    <location>
        <begin position="358"/>
        <end position="531"/>
    </location>
</feature>
<organism evidence="4 5">
    <name type="scientific">Fusarium oxysporum f. sp. conglutinans</name>
    <dbReference type="NCBI Taxonomy" id="100902"/>
    <lineage>
        <taxon>Eukaryota</taxon>
        <taxon>Fungi</taxon>
        <taxon>Dikarya</taxon>
        <taxon>Ascomycota</taxon>
        <taxon>Pezizomycotina</taxon>
        <taxon>Sordariomycetes</taxon>
        <taxon>Hypocreomycetidae</taxon>
        <taxon>Hypocreales</taxon>
        <taxon>Nectriaceae</taxon>
        <taxon>Fusarium</taxon>
        <taxon>Fusarium oxysporum species complex</taxon>
    </lineage>
</organism>
<dbReference type="SMART" id="SM00327">
    <property type="entry name" value="VWA"/>
    <property type="match status" value="1"/>
</dbReference>
<accession>A0A8H6LMI9</accession>
<dbReference type="AlphaFoldDB" id="A0A8H6LMI9"/>
<dbReference type="Pfam" id="PF08487">
    <property type="entry name" value="VIT"/>
    <property type="match status" value="1"/>
</dbReference>
<evidence type="ECO:0000313" key="4">
    <source>
        <dbReference type="EMBL" id="KAF6525619.1"/>
    </source>
</evidence>
<dbReference type="PANTHER" id="PTHR45737:SF6">
    <property type="entry name" value="VON WILLEBRAND FACTOR A DOMAIN-CONTAINING PROTEIN 5A"/>
    <property type="match status" value="1"/>
</dbReference>
<dbReference type="InterPro" id="IPR002035">
    <property type="entry name" value="VWF_A"/>
</dbReference>
<dbReference type="SMART" id="SM00609">
    <property type="entry name" value="VIT"/>
    <property type="match status" value="1"/>
</dbReference>
<dbReference type="EMBL" id="JACDXP010000004">
    <property type="protein sequence ID" value="KAF6525619.1"/>
    <property type="molecule type" value="Genomic_DNA"/>
</dbReference>
<comment type="caution">
    <text evidence="4">The sequence shown here is derived from an EMBL/GenBank/DDBJ whole genome shotgun (WGS) entry which is preliminary data.</text>
</comment>
<reference evidence="4 5" key="1">
    <citation type="journal article" date="2020" name="bioRxiv">
        <title>A chromosome-scale genome assembly for the Fusarium oxysporum strain Fo5176 to establish a model Arabidopsis-fungal pathosystem.</title>
        <authorList>
            <person name="Fokkens L."/>
            <person name="Guo L."/>
            <person name="Dora S."/>
            <person name="Wang B."/>
            <person name="Ye K."/>
            <person name="Sanchez-Rodriguez C."/>
            <person name="Croll D."/>
        </authorList>
    </citation>
    <scope>NUCLEOTIDE SEQUENCE [LARGE SCALE GENOMIC DNA]</scope>
    <source>
        <strain evidence="4 5">Fo5176</strain>
    </source>
</reference>
<feature type="compositionally biased region" description="Polar residues" evidence="1">
    <location>
        <begin position="775"/>
        <end position="796"/>
    </location>
</feature>
<dbReference type="Pfam" id="PF13768">
    <property type="entry name" value="VWA_3"/>
    <property type="match status" value="1"/>
</dbReference>
<feature type="compositionally biased region" description="Low complexity" evidence="1">
    <location>
        <begin position="765"/>
        <end position="774"/>
    </location>
</feature>
<feature type="compositionally biased region" description="Polar residues" evidence="1">
    <location>
        <begin position="895"/>
        <end position="910"/>
    </location>
</feature>
<evidence type="ECO:0000256" key="1">
    <source>
        <dbReference type="SAM" id="MobiDB-lite"/>
    </source>
</evidence>
<sequence>MPFALPGIRYDAREPPPPGCDLGHVDAQYMSVNHNGREPFDVLPHWNHHGRANAPRQRRWDVGGAVEVGNYDHEPYKEDFLPPLSTSVRAQIIHDTAKFTVTQVFENQSQGIRQGVYQFLLPLEATVTGFECRIGPNKIVRGTVKARKDARYKFDKARHQGRTGGLMEQQTAEIFTITLANIPSRTKMQSELSFMCFLKHRVETDRQVFTLTLPTFIAPRYGDAPPGIRISTQDSHFLSLDVDILTTEDLLSVESKTHAIRYTMGAGPRNCQTWNEFIAGHDDDTTSPKAATIELEHRLTSLDKDLVITINTVLSDNAEAPQACLEMHPTLGNHQALMVTLPPELMEASVNSTNHGGEIIFLADRSGSMVDKIDSLKSAMMFFINGIPENQPFNIWCFGSDYTCLWPQSRRLDEASRQEAIAYVFNEFKSDMGGTAILPALEEICNAMGEYPTMDVIVLTDGQVWSAPETIGFVKGRRVISRGAARFFSLGIGDAVSHELVEGIAKAGGGYAEVIPSASGGGWEDRVVAVLKAATTSHVGSLSLRLEWHERNNLGPPSSFKQSPFDVSNLSPFLRNRIFLMFDSGEQHPELKHVVVQVQSPTGRITNKIIVPKRLFQPDTFIHKLAARALLGDLERREGCLGFGKRSVAEDPVIRAEAIDLGCKWSLVSRWTSIYAVEEETAAPNEQLRMEMEIVEAADELNDALLERRGGRAIANPRPRLPHTGAAADESGSKSDYMESSLGTCTAGQSVTGNNSDDDSDDDPNNPGFNSNSGQCTDPGSGTESPNHRQANQPGESQAYPSMYCIVDALQPGGELPSDVTIYSNGWNPTPRYEHDASSGSQIHSPPVSLKGRSLDRPRLRQMRSIPRSIGKKREKWGDSDDETTRPSKTIKGISRSNISDLSAPSSRRSTCSRVLSSDVAMSPMPQATAYMIAPSPRSVESYSADLLQAAPSLPSNGVLGNSSLQTNIGTGEASGSGLISDGGTSFFDFTQPFQPLETSGLPNCSNWSDNDSSLGQYVQASSSPSHPREAPFLAFPPPEVYNSHQSVPGPSSFRSSSTFEAASAPIFNPPGSTSLLWNVRAAKSADELAAEQFIRQLVLVQLSDGRFSFSDDHSVKTTMGLPFLCLVTSMRSKLNYLDPVVTIAIVALLEEQFQCCQDLWALMVRKAADYITGCNLGTILEELQLKARQGVRSMGSVLKDVQDSMVVIDTSTELLSAPNS</sequence>
<name>A0A8H6LMI9_FUSOX</name>
<protein>
    <recommendedName>
        <fullName evidence="6">VIT domain-containing protein</fullName>
    </recommendedName>
</protein>
<dbReference type="InterPro" id="IPR036465">
    <property type="entry name" value="vWFA_dom_sf"/>
</dbReference>
<dbReference type="SUPFAM" id="SSF53300">
    <property type="entry name" value="vWA-like"/>
    <property type="match status" value="1"/>
</dbReference>
<dbReference type="Proteomes" id="UP000593570">
    <property type="component" value="Unassembled WGS sequence"/>
</dbReference>